<protein>
    <submittedName>
        <fullName evidence="1">Uncharacterized protein</fullName>
    </submittedName>
</protein>
<dbReference type="CDD" id="cd00303">
    <property type="entry name" value="retropepsin_like"/>
    <property type="match status" value="1"/>
</dbReference>
<feature type="non-terminal residue" evidence="1">
    <location>
        <position position="1"/>
    </location>
</feature>
<dbReference type="Proteomes" id="UP001153555">
    <property type="component" value="Unassembled WGS sequence"/>
</dbReference>
<organism evidence="1 2">
    <name type="scientific">Striga hermonthica</name>
    <name type="common">Purple witchweed</name>
    <name type="synonym">Buchnera hermonthica</name>
    <dbReference type="NCBI Taxonomy" id="68872"/>
    <lineage>
        <taxon>Eukaryota</taxon>
        <taxon>Viridiplantae</taxon>
        <taxon>Streptophyta</taxon>
        <taxon>Embryophyta</taxon>
        <taxon>Tracheophyta</taxon>
        <taxon>Spermatophyta</taxon>
        <taxon>Magnoliopsida</taxon>
        <taxon>eudicotyledons</taxon>
        <taxon>Gunneridae</taxon>
        <taxon>Pentapetalae</taxon>
        <taxon>asterids</taxon>
        <taxon>lamiids</taxon>
        <taxon>Lamiales</taxon>
        <taxon>Orobanchaceae</taxon>
        <taxon>Buchnereae</taxon>
        <taxon>Striga</taxon>
    </lineage>
</organism>
<comment type="caution">
    <text evidence="1">The sequence shown here is derived from an EMBL/GenBank/DDBJ whole genome shotgun (WGS) entry which is preliminary data.</text>
</comment>
<dbReference type="AlphaFoldDB" id="A0A9N7N9B8"/>
<proteinExistence type="predicted"/>
<dbReference type="PANTHER" id="PTHR33067:SF31">
    <property type="entry name" value="RNA-DIRECTED DNA POLYMERASE"/>
    <property type="match status" value="1"/>
</dbReference>
<evidence type="ECO:0000313" key="2">
    <source>
        <dbReference type="Proteomes" id="UP001153555"/>
    </source>
</evidence>
<dbReference type="Gene3D" id="2.40.70.10">
    <property type="entry name" value="Acid Proteases"/>
    <property type="match status" value="1"/>
</dbReference>
<dbReference type="PANTHER" id="PTHR33067">
    <property type="entry name" value="RNA-DIRECTED DNA POLYMERASE-RELATED"/>
    <property type="match status" value="1"/>
</dbReference>
<dbReference type="InterPro" id="IPR021109">
    <property type="entry name" value="Peptidase_aspartic_dom_sf"/>
</dbReference>
<dbReference type="OrthoDB" id="913109at2759"/>
<keyword evidence="2" id="KW-1185">Reference proteome</keyword>
<evidence type="ECO:0000313" key="1">
    <source>
        <dbReference type="EMBL" id="CAA0827455.1"/>
    </source>
</evidence>
<reference evidence="1" key="1">
    <citation type="submission" date="2019-12" db="EMBL/GenBank/DDBJ databases">
        <authorList>
            <person name="Scholes J."/>
        </authorList>
    </citation>
    <scope>NUCLEOTIDE SEQUENCE</scope>
</reference>
<name>A0A9N7N9B8_STRHE</name>
<sequence length="165" mass="18384">LSKKQKDPRGFVITLAFGNGEETSDMLDLGTGINHMTLAVYHRLGLRELKPTKMCLQLTYHSLRHPEGIVEDVLVRVGKLIVPVDFVVLDVGSVQENGKEHAILLGRPFMVTTSIVIDVKKRTTSMTVLGESIAVSVRETRPEQHANLVEECAYLWAIEHVTPRS</sequence>
<gene>
    <name evidence="1" type="ORF">SHERM_23150</name>
</gene>
<feature type="non-terminal residue" evidence="1">
    <location>
        <position position="165"/>
    </location>
</feature>
<dbReference type="EMBL" id="CACSLK010027751">
    <property type="protein sequence ID" value="CAA0827455.1"/>
    <property type="molecule type" value="Genomic_DNA"/>
</dbReference>
<accession>A0A9N7N9B8</accession>